<feature type="binding site" evidence="7">
    <location>
        <position position="135"/>
    </location>
    <ligand>
        <name>Zn(2+)</name>
        <dbReference type="ChEBI" id="CHEBI:29105"/>
        <label>1</label>
    </ligand>
</feature>
<dbReference type="GO" id="GO:0004416">
    <property type="term" value="F:hydroxyacylglutathione hydrolase activity"/>
    <property type="evidence" value="ECO:0007669"/>
    <property type="project" value="UniProtKB-UniRule"/>
</dbReference>
<reference evidence="9" key="1">
    <citation type="journal article" date="2010" name="Nature">
        <title>The dynamic genome of Hydra.</title>
        <authorList>
            <person name="Chapman J.A."/>
            <person name="Kirkness E.F."/>
            <person name="Simakov O."/>
            <person name="Hampson S.E."/>
            <person name="Mitros T."/>
            <person name="Weinmaier T."/>
            <person name="Rattei T."/>
            <person name="Balasubramanian P.G."/>
            <person name="Borman J."/>
            <person name="Busam D."/>
            <person name="Disbennett K."/>
            <person name="Pfannkoch C."/>
            <person name="Sumin N."/>
            <person name="Sutton G."/>
            <person name="Viswanathan L."/>
            <person name="Walenz B."/>
            <person name="Goodstein D.M."/>
            <person name="Hellsten U."/>
            <person name="Kawashima T."/>
            <person name="Prochnik S.E."/>
            <person name="Putnam N.H."/>
            <person name="Shu S."/>
            <person name="Blumberg B."/>
            <person name="Dana C.E."/>
            <person name="Gee L."/>
            <person name="Kibler D.F."/>
            <person name="Law L."/>
            <person name="Lindgens D."/>
            <person name="Martinez D.E."/>
            <person name="Peng J."/>
            <person name="Wigge P.A."/>
            <person name="Bertulat B."/>
            <person name="Guder C."/>
            <person name="Nakamura Y."/>
            <person name="Ozbek S."/>
            <person name="Watanabe H."/>
            <person name="Khalturin K."/>
            <person name="Hemmrich G."/>
            <person name="Franke A."/>
            <person name="Augustin R."/>
            <person name="Fraune S."/>
            <person name="Hayakawa E."/>
            <person name="Hayakawa S."/>
            <person name="Hirose M."/>
            <person name="Hwang J."/>
            <person name="Ikeo K."/>
            <person name="Nishimiya-Fujisawa C."/>
            <person name="Ogura A."/>
            <person name="Takahashi T."/>
            <person name="Steinmetz P.R."/>
            <person name="Zhang X."/>
            <person name="Aufschnaiter R."/>
            <person name="Eder M.K."/>
            <person name="Gorny A.K."/>
            <person name="Salvenmoser W."/>
            <person name="Heimberg A.M."/>
            <person name="Wheeler B.M."/>
            <person name="Peterson K.J."/>
            <person name="Boettger A."/>
            <person name="Tischler P."/>
            <person name="Wolf A."/>
            <person name="Gojobori T."/>
            <person name="Remington K.A."/>
            <person name="Strausberg R.L."/>
            <person name="Venter J."/>
            <person name="Technau U."/>
            <person name="Hobmayer B."/>
            <person name="Bosch T.C."/>
            <person name="Holstein T.W."/>
            <person name="Fujisawa T."/>
            <person name="Bode H.R."/>
            <person name="David C.N."/>
            <person name="Rokhsar D.S."/>
            <person name="Steele R.E."/>
        </authorList>
    </citation>
    <scope>NUCLEOTIDE SEQUENCE</scope>
</reference>
<dbReference type="PIRSF" id="PIRSF005457">
    <property type="entry name" value="Glx"/>
    <property type="match status" value="1"/>
</dbReference>
<organism evidence="9">
    <name type="scientific">Curvibacter symbiont subsp. Hydra magnipapillata</name>
    <dbReference type="NCBI Taxonomy" id="667019"/>
    <lineage>
        <taxon>Bacteria</taxon>
        <taxon>Pseudomonadati</taxon>
        <taxon>Pseudomonadota</taxon>
        <taxon>Betaproteobacteria</taxon>
        <taxon>Burkholderiales</taxon>
        <taxon>Comamonadaceae</taxon>
        <taxon>Curvibacter</taxon>
    </lineage>
</organism>
<dbReference type="Pfam" id="PF00753">
    <property type="entry name" value="Lactamase_B"/>
    <property type="match status" value="1"/>
</dbReference>
<dbReference type="CDD" id="cd07723">
    <property type="entry name" value="hydroxyacylglutathione_hydrolase_MBL-fold"/>
    <property type="match status" value="1"/>
</dbReference>
<feature type="binding site" evidence="7">
    <location>
        <position position="59"/>
    </location>
    <ligand>
        <name>Zn(2+)</name>
        <dbReference type="ChEBI" id="CHEBI:29105"/>
        <label>1</label>
    </ligand>
</feature>
<keyword evidence="4 7" id="KW-0479">Metal-binding</keyword>
<name>C9YAB4_CURXX</name>
<dbReference type="SUPFAM" id="SSF56281">
    <property type="entry name" value="Metallo-hydrolase/oxidoreductase"/>
    <property type="match status" value="1"/>
</dbReference>
<dbReference type="SMART" id="SM00849">
    <property type="entry name" value="Lactamase_B"/>
    <property type="match status" value="1"/>
</dbReference>
<keyword evidence="6 7" id="KW-0862">Zinc</keyword>
<comment type="cofactor">
    <cofactor evidence="7">
        <name>Zn(2+)</name>
        <dbReference type="ChEBI" id="CHEBI:29105"/>
    </cofactor>
    <text evidence="7">Binds 2 Zn(2+) ions per subunit.</text>
</comment>
<evidence type="ECO:0000256" key="2">
    <source>
        <dbReference type="ARBA" id="ARBA00004963"/>
    </source>
</evidence>
<evidence type="ECO:0000313" key="9">
    <source>
        <dbReference type="EMBL" id="CBA29140.1"/>
    </source>
</evidence>
<keyword evidence="5 7" id="KW-0378">Hydrolase</keyword>
<dbReference type="PANTHER" id="PTHR43705">
    <property type="entry name" value="HYDROXYACYLGLUTATHIONE HYDROLASE"/>
    <property type="match status" value="1"/>
</dbReference>
<dbReference type="PROSITE" id="PS00743">
    <property type="entry name" value="BETA_LACTAMASE_B_1"/>
    <property type="match status" value="1"/>
</dbReference>
<evidence type="ECO:0000259" key="8">
    <source>
        <dbReference type="SMART" id="SM00849"/>
    </source>
</evidence>
<evidence type="ECO:0000256" key="7">
    <source>
        <dbReference type="HAMAP-Rule" id="MF_01374"/>
    </source>
</evidence>
<dbReference type="PANTHER" id="PTHR43705:SF1">
    <property type="entry name" value="HYDROXYACYLGLUTATHIONE HYDROLASE GLOB"/>
    <property type="match status" value="1"/>
</dbReference>
<dbReference type="InterPro" id="IPR032282">
    <property type="entry name" value="HAGH_C"/>
</dbReference>
<feature type="binding site" evidence="7">
    <location>
        <position position="61"/>
    </location>
    <ligand>
        <name>Zn(2+)</name>
        <dbReference type="ChEBI" id="CHEBI:29105"/>
        <label>2</label>
    </ligand>
</feature>
<dbReference type="Gene3D" id="3.60.15.10">
    <property type="entry name" value="Ribonuclease Z/Hydroxyacylglutathione hydrolase-like"/>
    <property type="match status" value="1"/>
</dbReference>
<feature type="binding site" evidence="7">
    <location>
        <position position="135"/>
    </location>
    <ligand>
        <name>Zn(2+)</name>
        <dbReference type="ChEBI" id="CHEBI:29105"/>
        <label>2</label>
    </ligand>
</feature>
<dbReference type="InterPro" id="IPR001279">
    <property type="entry name" value="Metallo-B-lactamas"/>
</dbReference>
<dbReference type="InterPro" id="IPR017782">
    <property type="entry name" value="Hydroxyacylglutathione_Hdrlase"/>
</dbReference>
<dbReference type="InterPro" id="IPR050110">
    <property type="entry name" value="Glyoxalase_II_hydrolase"/>
</dbReference>
<evidence type="ECO:0000256" key="4">
    <source>
        <dbReference type="ARBA" id="ARBA00022723"/>
    </source>
</evidence>
<dbReference type="NCBIfam" id="TIGR03413">
    <property type="entry name" value="GSH_gloB"/>
    <property type="match status" value="1"/>
</dbReference>
<dbReference type="InterPro" id="IPR036866">
    <property type="entry name" value="RibonucZ/Hydroxyglut_hydro"/>
</dbReference>
<dbReference type="HAMAP" id="MF_01374">
    <property type="entry name" value="Glyoxalase_2"/>
    <property type="match status" value="1"/>
</dbReference>
<dbReference type="GO" id="GO:0008270">
    <property type="term" value="F:zinc ion binding"/>
    <property type="evidence" value="ECO:0007669"/>
    <property type="project" value="InterPro"/>
</dbReference>
<dbReference type="GO" id="GO:0017001">
    <property type="term" value="P:antibiotic catabolic process"/>
    <property type="evidence" value="ECO:0007669"/>
    <property type="project" value="InterPro"/>
</dbReference>
<dbReference type="InterPro" id="IPR035680">
    <property type="entry name" value="Clx_II_MBL"/>
</dbReference>
<feature type="binding site" evidence="7">
    <location>
        <position position="173"/>
    </location>
    <ligand>
        <name>Zn(2+)</name>
        <dbReference type="ChEBI" id="CHEBI:29105"/>
        <label>2</label>
    </ligand>
</feature>
<dbReference type="GO" id="GO:0008800">
    <property type="term" value="F:beta-lactamase activity"/>
    <property type="evidence" value="ECO:0007669"/>
    <property type="project" value="InterPro"/>
</dbReference>
<gene>
    <name evidence="7 9" type="primary">gloB</name>
    <name evidence="9" type="ORF">Csp_A10650</name>
</gene>
<dbReference type="GO" id="GO:0019243">
    <property type="term" value="P:methylglyoxal catabolic process to D-lactate via S-lactoyl-glutathione"/>
    <property type="evidence" value="ECO:0007669"/>
    <property type="project" value="UniProtKB-UniRule"/>
</dbReference>
<accession>C9YAB4</accession>
<protein>
    <recommendedName>
        <fullName evidence="7">Hydroxyacylglutathione hydrolase</fullName>
        <ecNumber evidence="7">3.1.2.6</ecNumber>
    </recommendedName>
    <alternativeName>
        <fullName evidence="7">Glyoxalase II</fullName>
        <shortName evidence="7">Glx II</shortName>
    </alternativeName>
</protein>
<feature type="binding site" evidence="7">
    <location>
        <position position="57"/>
    </location>
    <ligand>
        <name>Zn(2+)</name>
        <dbReference type="ChEBI" id="CHEBI:29105"/>
        <label>1</label>
    </ligand>
</feature>
<comment type="similarity">
    <text evidence="3 7">Belongs to the metallo-beta-lactamase superfamily. Glyoxalase II family.</text>
</comment>
<dbReference type="Pfam" id="PF16123">
    <property type="entry name" value="HAGH_C"/>
    <property type="match status" value="1"/>
</dbReference>
<comment type="subunit">
    <text evidence="7">Monomer.</text>
</comment>
<feature type="domain" description="Metallo-beta-lactamase" evidence="8">
    <location>
        <begin position="16"/>
        <end position="173"/>
    </location>
</feature>
<evidence type="ECO:0000256" key="1">
    <source>
        <dbReference type="ARBA" id="ARBA00001623"/>
    </source>
</evidence>
<feature type="binding site" evidence="7">
    <location>
        <position position="62"/>
    </location>
    <ligand>
        <name>Zn(2+)</name>
        <dbReference type="ChEBI" id="CHEBI:29105"/>
        <label>2</label>
    </ligand>
</feature>
<evidence type="ECO:0000256" key="6">
    <source>
        <dbReference type="ARBA" id="ARBA00022833"/>
    </source>
</evidence>
<comment type="pathway">
    <text evidence="2 7">Secondary metabolite metabolism; methylglyoxal degradation; (R)-lactate from methylglyoxal: step 2/2.</text>
</comment>
<dbReference type="UniPathway" id="UPA00619">
    <property type="reaction ID" value="UER00676"/>
</dbReference>
<comment type="catalytic activity">
    <reaction evidence="1 7">
        <text>an S-(2-hydroxyacyl)glutathione + H2O = a 2-hydroxy carboxylate + glutathione + H(+)</text>
        <dbReference type="Rhea" id="RHEA:21864"/>
        <dbReference type="ChEBI" id="CHEBI:15377"/>
        <dbReference type="ChEBI" id="CHEBI:15378"/>
        <dbReference type="ChEBI" id="CHEBI:57925"/>
        <dbReference type="ChEBI" id="CHEBI:58896"/>
        <dbReference type="ChEBI" id="CHEBI:71261"/>
        <dbReference type="EC" id="3.1.2.6"/>
    </reaction>
</comment>
<comment type="function">
    <text evidence="7">Thiolesterase that catalyzes the hydrolysis of S-D-lactoyl-glutathione to form glutathione and D-lactic acid.</text>
</comment>
<dbReference type="EC" id="3.1.2.6" evidence="7"/>
<proteinExistence type="inferred from homology"/>
<dbReference type="EMBL" id="FN543104">
    <property type="protein sequence ID" value="CBA29140.1"/>
    <property type="molecule type" value="Genomic_DNA"/>
</dbReference>
<feature type="binding site" evidence="7">
    <location>
        <position position="113"/>
    </location>
    <ligand>
        <name>Zn(2+)</name>
        <dbReference type="ChEBI" id="CHEBI:29105"/>
        <label>1</label>
    </ligand>
</feature>
<dbReference type="AlphaFoldDB" id="C9YAB4"/>
<sequence>MIWSLMTLLPLPALTDNYIWMLHNGQEALVVDPGEAQPVLEALERESLTLHTILVTHHHGDHTGGVPNLREATGASVYGPAHEKMPEPITRLMEGDRVHALGWDFTVIDVPGHTAGHIAFFAAPAAAKPLLFCGDTLFSAGCGRLFEGTPAQMLDSLHKLSSLPDDTRVCCTHEYTLSNLKFALAVEPGNQALADYDMHCRSLRANSTPTLPSNMLLERNINPFLRTHLSSVADAVQSHDAAGVAAAGVFATLRQWKNTFQ</sequence>
<evidence type="ECO:0000256" key="5">
    <source>
        <dbReference type="ARBA" id="ARBA00022801"/>
    </source>
</evidence>
<evidence type="ECO:0000256" key="3">
    <source>
        <dbReference type="ARBA" id="ARBA00006759"/>
    </source>
</evidence>
<dbReference type="InterPro" id="IPR001018">
    <property type="entry name" value="Beta-lactamase_class-B_CS"/>
</dbReference>